<evidence type="ECO:0000256" key="5">
    <source>
        <dbReference type="ARBA" id="ARBA00022927"/>
    </source>
</evidence>
<dbReference type="InterPro" id="IPR048369">
    <property type="entry name" value="COG6_C"/>
</dbReference>
<organism evidence="13 14">
    <name type="scientific">Malassezia arunalokei</name>
    <dbReference type="NCBI Taxonomy" id="1514897"/>
    <lineage>
        <taxon>Eukaryota</taxon>
        <taxon>Fungi</taxon>
        <taxon>Dikarya</taxon>
        <taxon>Basidiomycota</taxon>
        <taxon>Ustilaginomycotina</taxon>
        <taxon>Malasseziomycetes</taxon>
        <taxon>Malasseziales</taxon>
        <taxon>Malasseziaceae</taxon>
        <taxon>Malassezia</taxon>
    </lineage>
</organism>
<evidence type="ECO:0000259" key="11">
    <source>
        <dbReference type="Pfam" id="PF06419"/>
    </source>
</evidence>
<comment type="subcellular location">
    <subcellularLocation>
        <location evidence="1 10">Golgi apparatus membrane</location>
        <topology evidence="1 10">Peripheral membrane protein</topology>
    </subcellularLocation>
</comment>
<dbReference type="Proteomes" id="UP001217582">
    <property type="component" value="Chromosome 4"/>
</dbReference>
<dbReference type="PANTHER" id="PTHR21506:SF0">
    <property type="entry name" value="CONSERVED OLIGOMERIC GOLGI COMPLEX SUBUNIT 6"/>
    <property type="match status" value="1"/>
</dbReference>
<sequence length="671" mass="75184">MSTVSSSPRLSARARAILTTHHDPKATHDAFEMMQRMYGHRLPDAKALPERLWHDVQQEEYAATDAFCDALQALDNELESMCMVTQSTESEARQALSCTAQAFHRTCDLLDHAHALQDQIKAAQTHQHLAERLLTHFTLTSDEMAIVQAPDAPVDDAFLGVMDRLQTILDESLLLMDVSEEDSETPAGSVQPSARAVEDIRERAASLLQTCMQRLAHWCSTVLRSLPLEGADVTAALREALRRLATREDLFHPTMTALAETRAARWPEAFHMALVVGGPPPSYLPRPIELYAHDAVRYVSDMLAWVHQTIASERDLVTSLFAQLAAPATTPLVASARSVEPPVLDALIHRMLDRSLAGCCRLLRMRVQQTLRAEQQALCLLRLYFVLSFYRDTLRHTLDETSSPLCKTLDELYHMADVAFVHALQQLHTRLVVPEQPGPDVPPALVEARERLDDLLKECADDRQDASIIYARIAQHLVDPMHGMCMKTADKIRQHREASSWFSLFARPEKVDDPEWDADVFLVHALAPLADTLRKYSALESRHEAVRRDCIAAADRLSHRHYVALHKASGLAEAENAPPSTWSTSFRPVWHAFCAAPHLLFPPERLACIQDVSLRNAMHRAALLRLVHTYTQLRAQHTSTDLPTAHDVAMVMDVNEVVDATPISLIEPVIL</sequence>
<evidence type="ECO:0000256" key="3">
    <source>
        <dbReference type="ARBA" id="ARBA00020973"/>
    </source>
</evidence>
<evidence type="ECO:0000256" key="10">
    <source>
        <dbReference type="RuleBase" id="RU365075"/>
    </source>
</evidence>
<evidence type="ECO:0000313" key="14">
    <source>
        <dbReference type="Proteomes" id="UP001217582"/>
    </source>
</evidence>
<name>A0AAJ5Z0H0_9BASI</name>
<comment type="function">
    <text evidence="9">Acts as a component of the peripheral membrane COG complex that is involved in intra-Golgi protein trafficking. COG is located at the cis-Golgi, and regulates tethering of retrograde intra-Golgi vesicles and possibly a number of other membrane trafficking events.</text>
</comment>
<feature type="domain" description="Conserved Oligomeric Golgi complex subunit 6 C-terminal" evidence="12">
    <location>
        <begin position="195"/>
        <end position="576"/>
    </location>
</feature>
<dbReference type="GO" id="GO:0000139">
    <property type="term" value="C:Golgi membrane"/>
    <property type="evidence" value="ECO:0007669"/>
    <property type="project" value="UniProtKB-SubCell"/>
</dbReference>
<dbReference type="GO" id="GO:0006891">
    <property type="term" value="P:intra-Golgi vesicle-mediated transport"/>
    <property type="evidence" value="ECO:0007669"/>
    <property type="project" value="UniProtKB-UniRule"/>
</dbReference>
<comment type="subunit">
    <text evidence="10">Component of the conserved oligomeric Golgi complex.</text>
</comment>
<feature type="domain" description="Conserved oligomeric complex COG6 N-terminal" evidence="11">
    <location>
        <begin position="52"/>
        <end position="147"/>
    </location>
</feature>
<evidence type="ECO:0000256" key="4">
    <source>
        <dbReference type="ARBA" id="ARBA00022448"/>
    </source>
</evidence>
<dbReference type="AlphaFoldDB" id="A0AAJ5Z0H0"/>
<keyword evidence="14" id="KW-1185">Reference proteome</keyword>
<keyword evidence="6 10" id="KW-0333">Golgi apparatus</keyword>
<dbReference type="Pfam" id="PF20653">
    <property type="entry name" value="COG6_C"/>
    <property type="match status" value="1"/>
</dbReference>
<evidence type="ECO:0000259" key="12">
    <source>
        <dbReference type="Pfam" id="PF20653"/>
    </source>
</evidence>
<gene>
    <name evidence="13" type="primary">COG6</name>
    <name evidence="13" type="ORF">MARU1_002459</name>
</gene>
<dbReference type="EMBL" id="CP119919">
    <property type="protein sequence ID" value="WFD16422.1"/>
    <property type="molecule type" value="Genomic_DNA"/>
</dbReference>
<evidence type="ECO:0000256" key="9">
    <source>
        <dbReference type="ARBA" id="ARBA00043873"/>
    </source>
</evidence>
<dbReference type="InterPro" id="IPR048368">
    <property type="entry name" value="COG6_N"/>
</dbReference>
<proteinExistence type="inferred from homology"/>
<dbReference type="PANTHER" id="PTHR21506">
    <property type="entry name" value="COMPONENT OF OLIGOMERIC GOLGI COMPLEX 6"/>
    <property type="match status" value="1"/>
</dbReference>
<evidence type="ECO:0000256" key="6">
    <source>
        <dbReference type="ARBA" id="ARBA00023034"/>
    </source>
</evidence>
<evidence type="ECO:0000256" key="7">
    <source>
        <dbReference type="ARBA" id="ARBA00023136"/>
    </source>
</evidence>
<evidence type="ECO:0000313" key="13">
    <source>
        <dbReference type="EMBL" id="WFD16422.1"/>
    </source>
</evidence>
<dbReference type="Pfam" id="PF06419">
    <property type="entry name" value="COG6_N"/>
    <property type="match status" value="1"/>
</dbReference>
<comment type="function">
    <text evidence="10">Acts as component of the peripheral membrane COG complex that is involved in intra-Golgi protein trafficking. COG is located at the cis-Golgi, and regulates tethering of retrograde intra-Golgi vesicles and possibly a number of other membrane trafficking events.</text>
</comment>
<dbReference type="GO" id="GO:0015031">
    <property type="term" value="P:protein transport"/>
    <property type="evidence" value="ECO:0007669"/>
    <property type="project" value="UniProtKB-KW"/>
</dbReference>
<accession>A0AAJ5Z0H0</accession>
<keyword evidence="4 10" id="KW-0813">Transport</keyword>
<keyword evidence="7 10" id="KW-0472">Membrane</keyword>
<evidence type="ECO:0000256" key="8">
    <source>
        <dbReference type="ARBA" id="ARBA00031348"/>
    </source>
</evidence>
<dbReference type="SMART" id="SM01087">
    <property type="entry name" value="COG6"/>
    <property type="match status" value="1"/>
</dbReference>
<dbReference type="GO" id="GO:0017119">
    <property type="term" value="C:Golgi transport complex"/>
    <property type="evidence" value="ECO:0007669"/>
    <property type="project" value="UniProtKB-UniRule"/>
</dbReference>
<comment type="similarity">
    <text evidence="2 10">Belongs to the COG6 family.</text>
</comment>
<evidence type="ECO:0000256" key="2">
    <source>
        <dbReference type="ARBA" id="ARBA00011023"/>
    </source>
</evidence>
<protein>
    <recommendedName>
        <fullName evidence="3 10">Conserved oligomeric Golgi complex subunit 6</fullName>
        <shortName evidence="10">COG complex subunit 6</shortName>
    </recommendedName>
    <alternativeName>
        <fullName evidence="8 10">Component of oligomeric Golgi complex 6</fullName>
    </alternativeName>
</protein>
<keyword evidence="5 10" id="KW-0653">Protein transport</keyword>
<evidence type="ECO:0000256" key="1">
    <source>
        <dbReference type="ARBA" id="ARBA00004395"/>
    </source>
</evidence>
<dbReference type="InterPro" id="IPR010490">
    <property type="entry name" value="COG6"/>
</dbReference>
<reference evidence="13 14" key="1">
    <citation type="submission" date="2023-03" db="EMBL/GenBank/DDBJ databases">
        <title>Mating type loci evolution in Malassezia.</title>
        <authorList>
            <person name="Coelho M.A."/>
        </authorList>
    </citation>
    <scope>NUCLEOTIDE SEQUENCE [LARGE SCALE GENOMIC DNA]</scope>
    <source>
        <strain evidence="13 14">CBS 13387</strain>
    </source>
</reference>